<keyword evidence="3" id="KW-1185">Reference proteome</keyword>
<name>A0A418WMN7_9SPHN</name>
<evidence type="ECO:0000313" key="3">
    <source>
        <dbReference type="Proteomes" id="UP000286100"/>
    </source>
</evidence>
<proteinExistence type="predicted"/>
<dbReference type="InterPro" id="IPR029058">
    <property type="entry name" value="AB_hydrolase_fold"/>
</dbReference>
<evidence type="ECO:0000313" key="2">
    <source>
        <dbReference type="EMBL" id="RJF91273.1"/>
    </source>
</evidence>
<keyword evidence="2" id="KW-0378">Hydrolase</keyword>
<comment type="caution">
    <text evidence="2">The sequence shown here is derived from an EMBL/GenBank/DDBJ whole genome shotgun (WGS) entry which is preliminary data.</text>
</comment>
<organism evidence="2 3">
    <name type="scientific">Sphingomonas cavernae</name>
    <dbReference type="NCBI Taxonomy" id="2320861"/>
    <lineage>
        <taxon>Bacteria</taxon>
        <taxon>Pseudomonadati</taxon>
        <taxon>Pseudomonadota</taxon>
        <taxon>Alphaproteobacteria</taxon>
        <taxon>Sphingomonadales</taxon>
        <taxon>Sphingomonadaceae</taxon>
        <taxon>Sphingomonas</taxon>
    </lineage>
</organism>
<gene>
    <name evidence="2" type="ORF">D3876_14290</name>
</gene>
<dbReference type="OrthoDB" id="9787933at2"/>
<dbReference type="InterPro" id="IPR002925">
    <property type="entry name" value="Dienelactn_hydro"/>
</dbReference>
<dbReference type="PANTHER" id="PTHR22946:SF0">
    <property type="entry name" value="DIENELACTONE HYDROLASE DOMAIN-CONTAINING PROTEIN"/>
    <property type="match status" value="1"/>
</dbReference>
<dbReference type="Pfam" id="PF01738">
    <property type="entry name" value="DLH"/>
    <property type="match status" value="1"/>
</dbReference>
<dbReference type="InterPro" id="IPR050261">
    <property type="entry name" value="FrsA_esterase"/>
</dbReference>
<reference evidence="2 3" key="1">
    <citation type="submission" date="2018-09" db="EMBL/GenBank/DDBJ databases">
        <authorList>
            <person name="Zhu H."/>
        </authorList>
    </citation>
    <scope>NUCLEOTIDE SEQUENCE [LARGE SCALE GENOMIC DNA]</scope>
    <source>
        <strain evidence="2 3">K2R01-6</strain>
    </source>
</reference>
<dbReference type="Gene3D" id="3.40.50.1820">
    <property type="entry name" value="alpha/beta hydrolase"/>
    <property type="match status" value="1"/>
</dbReference>
<protein>
    <submittedName>
        <fullName evidence="2">Dienelactone hydrolase family protein</fullName>
    </submittedName>
</protein>
<dbReference type="GO" id="GO:0016787">
    <property type="term" value="F:hydrolase activity"/>
    <property type="evidence" value="ECO:0007669"/>
    <property type="project" value="UniProtKB-KW"/>
</dbReference>
<feature type="domain" description="Dienelactone hydrolase" evidence="1">
    <location>
        <begin position="35"/>
        <end position="251"/>
    </location>
</feature>
<dbReference type="AlphaFoldDB" id="A0A418WMN7"/>
<accession>A0A418WMN7</accession>
<dbReference type="PANTHER" id="PTHR22946">
    <property type="entry name" value="DIENELACTONE HYDROLASE DOMAIN-CONTAINING PROTEIN-RELATED"/>
    <property type="match status" value="1"/>
</dbReference>
<dbReference type="SUPFAM" id="SSF53474">
    <property type="entry name" value="alpha/beta-Hydrolases"/>
    <property type="match status" value="1"/>
</dbReference>
<dbReference type="Proteomes" id="UP000286100">
    <property type="component" value="Unassembled WGS sequence"/>
</dbReference>
<sequence>MVRQCRALRTGCDREAGDGMMQPVTLAHEGAVLNGELFLPKGTGVHPGVLVMHNALGLGAQVREVAADLAERGFAALATDMFGAEFGGDPARAGAYFAALQAQPDVLRSRVVAWHDRLAGLPDVDIDRTAAIGYCFGGFCVLELARSGAAVKAAVSFHGLLTTSLPATPGVIRGEVAAWCGGQDPFVPSGHIEGFRAEMATAGASSQITVFASAAHSFTDRDAASLGRPGVAYDALADRVSWAGTLALLDSVLRA</sequence>
<dbReference type="EMBL" id="QYUM01000003">
    <property type="protein sequence ID" value="RJF91273.1"/>
    <property type="molecule type" value="Genomic_DNA"/>
</dbReference>
<evidence type="ECO:0000259" key="1">
    <source>
        <dbReference type="Pfam" id="PF01738"/>
    </source>
</evidence>